<accession>A0AAV3GSR3</accession>
<dbReference type="Proteomes" id="UP000006402">
    <property type="component" value="Unassembled WGS sequence"/>
</dbReference>
<protein>
    <submittedName>
        <fullName evidence="1">Uncharacterized protein</fullName>
    </submittedName>
</protein>
<comment type="caution">
    <text evidence="1">The sequence shown here is derived from an EMBL/GenBank/DDBJ whole genome shotgun (WGS) entry which is preliminary data.</text>
</comment>
<gene>
    <name evidence="1" type="ORF">HMPREF1378_02479</name>
</gene>
<reference evidence="1 2" key="1">
    <citation type="submission" date="2012-04" db="EMBL/GenBank/DDBJ databases">
        <authorList>
            <person name="Weinstock G."/>
            <person name="Sodergren E."/>
            <person name="Lobos E.A."/>
            <person name="Fulton L."/>
            <person name="Fulton R."/>
            <person name="Courtney L."/>
            <person name="Fronick C."/>
            <person name="O'Laughlin M."/>
            <person name="Godfrey J."/>
            <person name="Wilson R.M."/>
            <person name="Miner T."/>
            <person name="Farmer C."/>
            <person name="Delehaunty K."/>
            <person name="Cordes M."/>
            <person name="Minx P."/>
            <person name="Tomlinson C."/>
            <person name="Chen J."/>
            <person name="Wollam A."/>
            <person name="Pepin K.H."/>
            <person name="Bhonagiri V."/>
            <person name="Zhang X."/>
            <person name="Suruliraj S."/>
            <person name="Warren W."/>
            <person name="Mitreva M."/>
            <person name="Mardis E.R."/>
            <person name="Wilson R.K."/>
        </authorList>
    </citation>
    <scope>NUCLEOTIDE SEQUENCE [LARGE SCALE GENOMIC DNA]</scope>
    <source>
        <strain evidence="1 2">R496</strain>
    </source>
</reference>
<name>A0AAV3GSR3_ENTFC</name>
<evidence type="ECO:0000313" key="1">
    <source>
        <dbReference type="EMBL" id="EJX49959.1"/>
    </source>
</evidence>
<evidence type="ECO:0000313" key="2">
    <source>
        <dbReference type="Proteomes" id="UP000006402"/>
    </source>
</evidence>
<proteinExistence type="predicted"/>
<dbReference type="AlphaFoldDB" id="A0AAV3GSR3"/>
<organism evidence="1 2">
    <name type="scientific">Enterococcus faecium R496</name>
    <dbReference type="NCBI Taxonomy" id="1134836"/>
    <lineage>
        <taxon>Bacteria</taxon>
        <taxon>Bacillati</taxon>
        <taxon>Bacillota</taxon>
        <taxon>Bacilli</taxon>
        <taxon>Lactobacillales</taxon>
        <taxon>Enterococcaceae</taxon>
        <taxon>Enterococcus</taxon>
    </lineage>
</organism>
<sequence length="43" mass="4995">MDYVLEATGYEYGANALICIRMQHPDYVKIFDTSVKKIIKIDK</sequence>
<dbReference type="EMBL" id="AMAH01000188">
    <property type="protein sequence ID" value="EJX49959.1"/>
    <property type="molecule type" value="Genomic_DNA"/>
</dbReference>